<protein>
    <submittedName>
        <fullName evidence="2">Uncharacterized protein</fullName>
    </submittedName>
</protein>
<evidence type="ECO:0000313" key="2">
    <source>
        <dbReference type="EMBL" id="KAK3393417.1"/>
    </source>
</evidence>
<comment type="caution">
    <text evidence="2">The sequence shown here is derived from an EMBL/GenBank/DDBJ whole genome shotgun (WGS) entry which is preliminary data.</text>
</comment>
<name>A0AAE0P4Z3_9PEZI</name>
<organism evidence="2 3">
    <name type="scientific">Podospora didyma</name>
    <dbReference type="NCBI Taxonomy" id="330526"/>
    <lineage>
        <taxon>Eukaryota</taxon>
        <taxon>Fungi</taxon>
        <taxon>Dikarya</taxon>
        <taxon>Ascomycota</taxon>
        <taxon>Pezizomycotina</taxon>
        <taxon>Sordariomycetes</taxon>
        <taxon>Sordariomycetidae</taxon>
        <taxon>Sordariales</taxon>
        <taxon>Podosporaceae</taxon>
        <taxon>Podospora</taxon>
    </lineage>
</organism>
<reference evidence="2" key="1">
    <citation type="journal article" date="2023" name="Mol. Phylogenet. Evol.">
        <title>Genome-scale phylogeny and comparative genomics of the fungal order Sordariales.</title>
        <authorList>
            <person name="Hensen N."/>
            <person name="Bonometti L."/>
            <person name="Westerberg I."/>
            <person name="Brannstrom I.O."/>
            <person name="Guillou S."/>
            <person name="Cros-Aarteil S."/>
            <person name="Calhoun S."/>
            <person name="Haridas S."/>
            <person name="Kuo A."/>
            <person name="Mondo S."/>
            <person name="Pangilinan J."/>
            <person name="Riley R."/>
            <person name="LaButti K."/>
            <person name="Andreopoulos B."/>
            <person name="Lipzen A."/>
            <person name="Chen C."/>
            <person name="Yan M."/>
            <person name="Daum C."/>
            <person name="Ng V."/>
            <person name="Clum A."/>
            <person name="Steindorff A."/>
            <person name="Ohm R.A."/>
            <person name="Martin F."/>
            <person name="Silar P."/>
            <person name="Natvig D.O."/>
            <person name="Lalanne C."/>
            <person name="Gautier V."/>
            <person name="Ament-Velasquez S.L."/>
            <person name="Kruys A."/>
            <person name="Hutchinson M.I."/>
            <person name="Powell A.J."/>
            <person name="Barry K."/>
            <person name="Miller A.N."/>
            <person name="Grigoriev I.V."/>
            <person name="Debuchy R."/>
            <person name="Gladieux P."/>
            <person name="Hiltunen Thoren M."/>
            <person name="Johannesson H."/>
        </authorList>
    </citation>
    <scope>NUCLEOTIDE SEQUENCE</scope>
    <source>
        <strain evidence="2">CBS 232.78</strain>
    </source>
</reference>
<keyword evidence="1" id="KW-0812">Transmembrane</keyword>
<reference evidence="2" key="2">
    <citation type="submission" date="2023-06" db="EMBL/GenBank/DDBJ databases">
        <authorList>
            <consortium name="Lawrence Berkeley National Laboratory"/>
            <person name="Haridas S."/>
            <person name="Hensen N."/>
            <person name="Bonometti L."/>
            <person name="Westerberg I."/>
            <person name="Brannstrom I.O."/>
            <person name="Guillou S."/>
            <person name="Cros-Aarteil S."/>
            <person name="Calhoun S."/>
            <person name="Kuo A."/>
            <person name="Mondo S."/>
            <person name="Pangilinan J."/>
            <person name="Riley R."/>
            <person name="LaButti K."/>
            <person name="Andreopoulos B."/>
            <person name="Lipzen A."/>
            <person name="Chen C."/>
            <person name="Yanf M."/>
            <person name="Daum C."/>
            <person name="Ng V."/>
            <person name="Clum A."/>
            <person name="Steindorff A."/>
            <person name="Ohm R."/>
            <person name="Martin F."/>
            <person name="Silar P."/>
            <person name="Natvig D."/>
            <person name="Lalanne C."/>
            <person name="Gautier V."/>
            <person name="Ament-velasquez S.L."/>
            <person name="Kruys A."/>
            <person name="Hutchinson M.I."/>
            <person name="Powell A.J."/>
            <person name="Barry K."/>
            <person name="Miller A.N."/>
            <person name="Grigoriev I.V."/>
            <person name="Debuchy R."/>
            <person name="Gladieux P."/>
            <person name="Thoren M.H."/>
            <person name="Johannesson H."/>
        </authorList>
    </citation>
    <scope>NUCLEOTIDE SEQUENCE</scope>
    <source>
        <strain evidence="2">CBS 232.78</strain>
    </source>
</reference>
<keyword evidence="3" id="KW-1185">Reference proteome</keyword>
<evidence type="ECO:0000256" key="1">
    <source>
        <dbReference type="SAM" id="Phobius"/>
    </source>
</evidence>
<dbReference type="EMBL" id="JAULSW010000001">
    <property type="protein sequence ID" value="KAK3393417.1"/>
    <property type="molecule type" value="Genomic_DNA"/>
</dbReference>
<gene>
    <name evidence="2" type="ORF">B0H63DRAFT_498616</name>
</gene>
<keyword evidence="1" id="KW-0472">Membrane</keyword>
<accession>A0AAE0P4Z3</accession>
<proteinExistence type="predicted"/>
<feature type="transmembrane region" description="Helical" evidence="1">
    <location>
        <begin position="29"/>
        <end position="50"/>
    </location>
</feature>
<dbReference type="InterPro" id="IPR011057">
    <property type="entry name" value="Mss4-like_sf"/>
</dbReference>
<sequence length="144" mass="16196">MAFGTADKSKPYVPLAGLVGDGWSKDGKATATCYYGTVLLIIQFIVKNLYSKHARGKDRIKTFSQSQTIASGKVITNYFCEDYGTLMYRAGEGFAGVSTLRISTVDGFSLHETRLRLRQEYWTKYRVYWFTGVQGVEENFEAQG</sequence>
<dbReference type="Proteomes" id="UP001285441">
    <property type="component" value="Unassembled WGS sequence"/>
</dbReference>
<dbReference type="SUPFAM" id="SSF51316">
    <property type="entry name" value="Mss4-like"/>
    <property type="match status" value="1"/>
</dbReference>
<evidence type="ECO:0000313" key="3">
    <source>
        <dbReference type="Proteomes" id="UP001285441"/>
    </source>
</evidence>
<dbReference type="AlphaFoldDB" id="A0AAE0P4Z3"/>
<keyword evidence="1" id="KW-1133">Transmembrane helix</keyword>